<gene>
    <name evidence="5" type="primary">pme-5</name>
    <name evidence="5" type="ORF">Tcan_04386</name>
</gene>
<dbReference type="InterPro" id="IPR002110">
    <property type="entry name" value="Ankyrin_rpt"/>
</dbReference>
<feature type="repeat" description="ANK" evidence="3">
    <location>
        <begin position="465"/>
        <end position="488"/>
    </location>
</feature>
<protein>
    <submittedName>
        <fullName evidence="5">Poly(ADP-ribose) polymerase pme-5</fullName>
    </submittedName>
</protein>
<comment type="caution">
    <text evidence="5">The sequence shown here is derived from an EMBL/GenBank/DDBJ whole genome shotgun (WGS) entry which is preliminary data.</text>
</comment>
<evidence type="ECO:0000313" key="6">
    <source>
        <dbReference type="Proteomes" id="UP000031036"/>
    </source>
</evidence>
<dbReference type="Gene3D" id="1.25.40.20">
    <property type="entry name" value="Ankyrin repeat-containing domain"/>
    <property type="match status" value="6"/>
</dbReference>
<organism evidence="5 6">
    <name type="scientific">Toxocara canis</name>
    <name type="common">Canine roundworm</name>
    <dbReference type="NCBI Taxonomy" id="6265"/>
    <lineage>
        <taxon>Eukaryota</taxon>
        <taxon>Metazoa</taxon>
        <taxon>Ecdysozoa</taxon>
        <taxon>Nematoda</taxon>
        <taxon>Chromadorea</taxon>
        <taxon>Rhabditida</taxon>
        <taxon>Spirurina</taxon>
        <taxon>Ascaridomorpha</taxon>
        <taxon>Ascaridoidea</taxon>
        <taxon>Toxocaridae</taxon>
        <taxon>Toxocara</taxon>
    </lineage>
</organism>
<evidence type="ECO:0000256" key="4">
    <source>
        <dbReference type="SAM" id="MobiDB-lite"/>
    </source>
</evidence>
<dbReference type="SUPFAM" id="SSF48403">
    <property type="entry name" value="Ankyrin repeat"/>
    <property type="match status" value="4"/>
</dbReference>
<evidence type="ECO:0000313" key="5">
    <source>
        <dbReference type="EMBL" id="KHN77709.1"/>
    </source>
</evidence>
<dbReference type="PANTHER" id="PTHR24198">
    <property type="entry name" value="ANKYRIN REPEAT AND PROTEIN KINASE DOMAIN-CONTAINING PROTEIN"/>
    <property type="match status" value="1"/>
</dbReference>
<feature type="repeat" description="ANK" evidence="3">
    <location>
        <begin position="1211"/>
        <end position="1243"/>
    </location>
</feature>
<proteinExistence type="predicted"/>
<dbReference type="PRINTS" id="PR01415">
    <property type="entry name" value="ANKYRIN"/>
</dbReference>
<dbReference type="PANTHER" id="PTHR24198:SF165">
    <property type="entry name" value="ANKYRIN REPEAT-CONTAINING PROTEIN-RELATED"/>
    <property type="match status" value="1"/>
</dbReference>
<dbReference type="PROSITE" id="PS50297">
    <property type="entry name" value="ANK_REP_REGION"/>
    <property type="match status" value="2"/>
</dbReference>
<evidence type="ECO:0000256" key="2">
    <source>
        <dbReference type="ARBA" id="ARBA00023043"/>
    </source>
</evidence>
<dbReference type="Pfam" id="PF12796">
    <property type="entry name" value="Ank_2"/>
    <property type="match status" value="5"/>
</dbReference>
<dbReference type="OrthoDB" id="5406014at2759"/>
<dbReference type="InterPro" id="IPR036770">
    <property type="entry name" value="Ankyrin_rpt-contain_sf"/>
</dbReference>
<feature type="region of interest" description="Disordered" evidence="4">
    <location>
        <begin position="414"/>
        <end position="449"/>
    </location>
</feature>
<evidence type="ECO:0000256" key="3">
    <source>
        <dbReference type="PROSITE-ProRule" id="PRU00023"/>
    </source>
</evidence>
<sequence length="1680" mass="187536">MEENAVGPSKVVVIQRRTPLPKKTFKGNINSSTVKSLRRSNRVSKKIVRFTEWIPGRRPRKTSPKKCRNRHSEGTFKKKRKAVEGGAAAEGAKRLRKREGTQAKASKTKNKNDRLIARTNIENMTSNSFFYAETPPKFVSVRSYGRIAHRFVRRKDFNGLDQAARDKAHFHSESLVQAYSEAYQITPEGEAVLTEDLEFIDHVLQLGCSLSTDWAMREDRAVPERALLSMVSTGQQNYHMLGHATWNIEITRGGREGNNALLLHDVKHGLSLYDQISMFLEKNVSFTTLEHIASLKLPTCQGIKFKSISVLKKGQMNSCITPLHTAAINPNAAYLKELISVEPNFNIPDMQNWYTIHYAAVCEGSGPLKLLIDKGTPVVLLNKAKDLPLHCAARAGRAENVKILLEAIQKVEEIGRGDKEHPDGEGSQAETEEESGVAPPTPPRKKPKMAKIKLKTSMVNAKAQNGMTALHMAAEKGHEEVVRVLLSNADVKVDVQTSAKDKKLTPLMIACRMGFKNIADILIDLGGAIIEKGDKLKRRALTHAVLNGQNHVVAMLLRRGASASLPDSSGNTPAHYAAAYGWLECLEMLAKADSSCLDKNNDWHLSPLAVAYLKGHSGIVEWLVDGPCSRQISVNCCDQSGISLISSVISCYSEISSKDILKQIEYLISKGADCSLKDTAMNTPLHHFASKNAKLKIVGGMRKDFDDHDNDSRLTKDEYCRCVDLILDAGAGLLDKNEAGDDAFHMALKTGNLLLVEYFLNKMIDSDLALYSLSEKSSNTGNILHSLVELPFKVYANSSIWAGRLGPTGGQYNVLPLLNRFISMDSAQVLNWLNENDSQCRTPLVLLCQKYTATDAMQYNSRDDEDRKTCYIIFEQFLYTMCAVVRSLVSINGEILLQRFEGKMDGDRREANETSEIIGGAGFYFTSSDSRAEVVDDVENDLENKAEKRWQHVNVISYGLMGNGVHHRIAASFTIRGKEYKIRNKLLTTIVECAKEANLLPKLLSERDSDGYTPLLYSVMRGDVDTSLYLMRQGVWLDGDTINRVYDGRKKKYVPYNKTVMMCALERQLFEIVRELNLTREQWNSTTLDGNNAFHFVAPMVSSKAIEYFEFLKGKNVEIKANVLGHNPLHIAVDAIRDGGADVLTEPLEWLIHNTDGIHSQDSLGRLPVHYAFIGISDAELQTSSNIDPIAVVSILEQAMDKAKLDAADNFGNTPLHYAAQRGANVCTVTLLRYGCDANRTNVEGNTPLGIAVRHEKEACALALIQANSNVVVPVISRRKPSKANDESWIWIPKRSKPEPLIKESSVTSLVVRNGWQGIIYMIIDIVGKNETTLGDLLASALQHRTYNLALTLLRMLVKMVCSGDAQSVTRRMTVVNNLNIFEVFIKNLACTTMDDTVKKVFEELLSAGVKWYSKDEGGALRSRSLEQLACVGHFEMLNSLSQWDAESANPQLSLIEFTTGNENPLVGVVECWIRSGGSDDVKTWLRRFAVRFGINTQMVYECPAFYGMMPWLGHRPEPRYCRMTPLIRAIQARCISLITFLLEEELGVDVNQSDEFGITPLMHACIVNSETIVRLLFDPNCMRKTSAVHISQITAKGASRGRRKRTAHQRVSATEGIFGGFLFGASNTSTPQLSSENAEERETSVSFVRHSHLRRRWHPLLLMQKFFVAQCRRYFRSNQ</sequence>
<dbReference type="EMBL" id="JPKZ01002255">
    <property type="protein sequence ID" value="KHN77709.1"/>
    <property type="molecule type" value="Genomic_DNA"/>
</dbReference>
<feature type="region of interest" description="Disordered" evidence="4">
    <location>
        <begin position="56"/>
        <end position="109"/>
    </location>
</feature>
<evidence type="ECO:0000256" key="1">
    <source>
        <dbReference type="ARBA" id="ARBA00022737"/>
    </source>
</evidence>
<name>A0A0B2V875_TOXCA</name>
<keyword evidence="2 3" id="KW-0040">ANK repeat</keyword>
<dbReference type="SMART" id="SM00248">
    <property type="entry name" value="ANK"/>
    <property type="match status" value="16"/>
</dbReference>
<keyword evidence="1" id="KW-0677">Repeat</keyword>
<keyword evidence="6" id="KW-1185">Reference proteome</keyword>
<feature type="compositionally biased region" description="Basic and acidic residues" evidence="4">
    <location>
        <begin position="414"/>
        <end position="424"/>
    </location>
</feature>
<dbReference type="Proteomes" id="UP000031036">
    <property type="component" value="Unassembled WGS sequence"/>
</dbReference>
<reference evidence="5 6" key="1">
    <citation type="submission" date="2014-11" db="EMBL/GenBank/DDBJ databases">
        <title>Genetic blueprint of the zoonotic pathogen Toxocara canis.</title>
        <authorList>
            <person name="Zhu X.-Q."/>
            <person name="Korhonen P.K."/>
            <person name="Cai H."/>
            <person name="Young N.D."/>
            <person name="Nejsum P."/>
            <person name="von Samson-Himmelstjerna G."/>
            <person name="Boag P.R."/>
            <person name="Tan P."/>
            <person name="Li Q."/>
            <person name="Min J."/>
            <person name="Yang Y."/>
            <person name="Wang X."/>
            <person name="Fang X."/>
            <person name="Hall R.S."/>
            <person name="Hofmann A."/>
            <person name="Sternberg P.W."/>
            <person name="Jex A.R."/>
            <person name="Gasser R.B."/>
        </authorList>
    </citation>
    <scope>NUCLEOTIDE SEQUENCE [LARGE SCALE GENOMIC DNA]</scope>
    <source>
        <strain evidence="5">PN_DK_2014</strain>
    </source>
</reference>
<feature type="compositionally biased region" description="Basic residues" evidence="4">
    <location>
        <begin position="57"/>
        <end position="69"/>
    </location>
</feature>
<dbReference type="PROSITE" id="PS50088">
    <property type="entry name" value="ANK_REPEAT"/>
    <property type="match status" value="2"/>
</dbReference>
<dbReference type="OMA" id="AGKNKMT"/>
<dbReference type="STRING" id="6265.A0A0B2V875"/>
<accession>A0A0B2V875</accession>